<comment type="caution">
    <text evidence="2">The sequence shown here is derived from an EMBL/GenBank/DDBJ whole genome shotgun (WGS) entry which is preliminary data.</text>
</comment>
<name>A0A6M0K6E7_9GAMM</name>
<gene>
    <name evidence="2" type="ORF">G3446_24690</name>
</gene>
<keyword evidence="1" id="KW-1133">Transmembrane helix</keyword>
<dbReference type="AlphaFoldDB" id="A0A6M0K6E7"/>
<proteinExistence type="predicted"/>
<dbReference type="PROSITE" id="PS51257">
    <property type="entry name" value="PROKAR_LIPOPROTEIN"/>
    <property type="match status" value="1"/>
</dbReference>
<sequence>MLMIDYKDISWWYWLVTACLLTAGLAGYPQGFVLAVALTVLQLIHFGLRERSLTAFPMQVRFWYLVLLLVSLPPQMQLLYWLPTIGTWAQVIFGYCTMARLVSLLPWNRSEPWSARLLWRTFIAPPVRGNILQGLPPTQA</sequence>
<feature type="transmembrane region" description="Helical" evidence="1">
    <location>
        <begin position="12"/>
        <end position="41"/>
    </location>
</feature>
<keyword evidence="3" id="KW-1185">Reference proteome</keyword>
<reference evidence="2 3" key="1">
    <citation type="submission" date="2020-02" db="EMBL/GenBank/DDBJ databases">
        <title>Genome sequences of Thiorhodococcus mannitoliphagus and Thiorhodococcus minor, purple sulfur photosynthetic bacteria in the gammaproteobacterial family, Chromatiaceae.</title>
        <authorList>
            <person name="Aviles F.A."/>
            <person name="Meyer T.E."/>
            <person name="Kyndt J.A."/>
        </authorList>
    </citation>
    <scope>NUCLEOTIDE SEQUENCE [LARGE SCALE GENOMIC DNA]</scope>
    <source>
        <strain evidence="2 3">DSM 11518</strain>
    </source>
</reference>
<organism evidence="2 3">
    <name type="scientific">Thiorhodococcus minor</name>
    <dbReference type="NCBI Taxonomy" id="57489"/>
    <lineage>
        <taxon>Bacteria</taxon>
        <taxon>Pseudomonadati</taxon>
        <taxon>Pseudomonadota</taxon>
        <taxon>Gammaproteobacteria</taxon>
        <taxon>Chromatiales</taxon>
        <taxon>Chromatiaceae</taxon>
        <taxon>Thiorhodococcus</taxon>
    </lineage>
</organism>
<keyword evidence="1" id="KW-0472">Membrane</keyword>
<dbReference type="Proteomes" id="UP000483379">
    <property type="component" value="Unassembled WGS sequence"/>
</dbReference>
<feature type="transmembrane region" description="Helical" evidence="1">
    <location>
        <begin position="88"/>
        <end position="107"/>
    </location>
</feature>
<dbReference type="RefSeq" id="WP_164456336.1">
    <property type="nucleotide sequence ID" value="NZ_JAAIJQ010000136.1"/>
</dbReference>
<evidence type="ECO:0000256" key="1">
    <source>
        <dbReference type="SAM" id="Phobius"/>
    </source>
</evidence>
<evidence type="ECO:0000313" key="3">
    <source>
        <dbReference type="Proteomes" id="UP000483379"/>
    </source>
</evidence>
<feature type="transmembrane region" description="Helical" evidence="1">
    <location>
        <begin position="62"/>
        <end position="82"/>
    </location>
</feature>
<protein>
    <submittedName>
        <fullName evidence="2">Uncharacterized protein</fullName>
    </submittedName>
</protein>
<accession>A0A6M0K6E7</accession>
<keyword evidence="1" id="KW-0812">Transmembrane</keyword>
<dbReference type="EMBL" id="JAAIJQ010000136">
    <property type="protein sequence ID" value="NEV65019.1"/>
    <property type="molecule type" value="Genomic_DNA"/>
</dbReference>
<evidence type="ECO:0000313" key="2">
    <source>
        <dbReference type="EMBL" id="NEV65019.1"/>
    </source>
</evidence>